<organism evidence="1 2">
    <name type="scientific">Roridomyces roridus</name>
    <dbReference type="NCBI Taxonomy" id="1738132"/>
    <lineage>
        <taxon>Eukaryota</taxon>
        <taxon>Fungi</taxon>
        <taxon>Dikarya</taxon>
        <taxon>Basidiomycota</taxon>
        <taxon>Agaricomycotina</taxon>
        <taxon>Agaricomycetes</taxon>
        <taxon>Agaricomycetidae</taxon>
        <taxon>Agaricales</taxon>
        <taxon>Marasmiineae</taxon>
        <taxon>Mycenaceae</taxon>
        <taxon>Roridomyces</taxon>
    </lineage>
</organism>
<name>A0AAD7AYI3_9AGAR</name>
<dbReference type="Proteomes" id="UP001221142">
    <property type="component" value="Unassembled WGS sequence"/>
</dbReference>
<keyword evidence="2" id="KW-1185">Reference proteome</keyword>
<evidence type="ECO:0000313" key="2">
    <source>
        <dbReference type="Proteomes" id="UP001221142"/>
    </source>
</evidence>
<accession>A0AAD7AYI3</accession>
<dbReference type="AlphaFoldDB" id="A0AAD7AYI3"/>
<gene>
    <name evidence="1" type="ORF">FB45DRAFT_957564</name>
</gene>
<proteinExistence type="predicted"/>
<dbReference type="EMBL" id="JARKIF010000111">
    <property type="protein sequence ID" value="KAJ7604242.1"/>
    <property type="molecule type" value="Genomic_DNA"/>
</dbReference>
<reference evidence="1" key="1">
    <citation type="submission" date="2023-03" db="EMBL/GenBank/DDBJ databases">
        <title>Massive genome expansion in bonnet fungi (Mycena s.s.) driven by repeated elements and novel gene families across ecological guilds.</title>
        <authorList>
            <consortium name="Lawrence Berkeley National Laboratory"/>
            <person name="Harder C.B."/>
            <person name="Miyauchi S."/>
            <person name="Viragh M."/>
            <person name="Kuo A."/>
            <person name="Thoen E."/>
            <person name="Andreopoulos B."/>
            <person name="Lu D."/>
            <person name="Skrede I."/>
            <person name="Drula E."/>
            <person name="Henrissat B."/>
            <person name="Morin E."/>
            <person name="Kohler A."/>
            <person name="Barry K."/>
            <person name="LaButti K."/>
            <person name="Morin E."/>
            <person name="Salamov A."/>
            <person name="Lipzen A."/>
            <person name="Mereny Z."/>
            <person name="Hegedus B."/>
            <person name="Baldrian P."/>
            <person name="Stursova M."/>
            <person name="Weitz H."/>
            <person name="Taylor A."/>
            <person name="Grigoriev I.V."/>
            <person name="Nagy L.G."/>
            <person name="Martin F."/>
            <person name="Kauserud H."/>
        </authorList>
    </citation>
    <scope>NUCLEOTIDE SEQUENCE</scope>
    <source>
        <strain evidence="1">9284</strain>
    </source>
</reference>
<evidence type="ECO:0000313" key="1">
    <source>
        <dbReference type="EMBL" id="KAJ7604242.1"/>
    </source>
</evidence>
<sequence>MASRYASHSPRSPAAAVNSAHTCIKNHIEFVELEARGGPEGAIGSASFTMVHLSRLLLTASLIGTTFACETTVQRIHSDWREIALRIFDLDAGVKAFPASVVGTHVSFAKFRLLIQAQHTEPLTNPEAGTIFTDIPATLHHFNHSLTGFARKKTVFAAHGLSAVTLTGLKALNESTFAYGLAVDRAVPRRPSVWLDSRTDTSAAWLYKGGLVCHRRDFQHHYRRL</sequence>
<comment type="caution">
    <text evidence="1">The sequence shown here is derived from an EMBL/GenBank/DDBJ whole genome shotgun (WGS) entry which is preliminary data.</text>
</comment>
<protein>
    <submittedName>
        <fullName evidence="1">Uncharacterized protein</fullName>
    </submittedName>
</protein>